<dbReference type="Proteomes" id="UP000626092">
    <property type="component" value="Unassembled WGS sequence"/>
</dbReference>
<evidence type="ECO:0000256" key="2">
    <source>
        <dbReference type="SAM" id="MobiDB-lite"/>
    </source>
</evidence>
<organism evidence="4 5">
    <name type="scientific">Rhododendron simsii</name>
    <name type="common">Sims's rhododendron</name>
    <dbReference type="NCBI Taxonomy" id="118357"/>
    <lineage>
        <taxon>Eukaryota</taxon>
        <taxon>Viridiplantae</taxon>
        <taxon>Streptophyta</taxon>
        <taxon>Embryophyta</taxon>
        <taxon>Tracheophyta</taxon>
        <taxon>Spermatophyta</taxon>
        <taxon>Magnoliopsida</taxon>
        <taxon>eudicotyledons</taxon>
        <taxon>Gunneridae</taxon>
        <taxon>Pentapetalae</taxon>
        <taxon>asterids</taxon>
        <taxon>Ericales</taxon>
        <taxon>Ericaceae</taxon>
        <taxon>Ericoideae</taxon>
        <taxon>Rhodoreae</taxon>
        <taxon>Rhododendron</taxon>
    </lineage>
</organism>
<feature type="coiled-coil region" evidence="1">
    <location>
        <begin position="132"/>
        <end position="159"/>
    </location>
</feature>
<feature type="compositionally biased region" description="Basic and acidic residues" evidence="2">
    <location>
        <begin position="306"/>
        <end position="322"/>
    </location>
</feature>
<sequence>MKVSPNSSLFSMNIINPVIFIFCMSMLQLLGWMHHKLRKNSTEPFKELTTGNSYGCHSTQPSLHEQEYYPKPTFSCEESPTELKTKRLEEFSEEEWSTMIAAPFDGFLMIGTLGLEQILTEPSTPTFPMPFEKITEENAEVTENELKFINDELEKFLEAEAKEVGDEPSERSSYVSIITICGKQIEGVDNEEYEDNGECPLQEYLFGSSIELPEPNMQVEKERISLGQLFKMNNIAHNHSTSKCEKIKKHARGIYAMRFIRKMLTKLLSSPPPRSSTGTGGATADPRSTKRKLPKVLRMFHKKIHPERANAEEELKKSRNCESNKNSTAGGYNKGGLPSQDNYKSRSPLRAIFKKETTSLNVTHTGLSSSGMNEKREHWIKTDADCEYIPTTFTTYLVNIPVSSNQRCKTEANKSIFMFLICPMDNKLGASSLLCSTMPILVYIGDITKVSTLMQLFLTHSPCLHCRLGVRAVEQQKLNNN</sequence>
<dbReference type="AlphaFoldDB" id="A0A834LFL0"/>
<evidence type="ECO:0000256" key="3">
    <source>
        <dbReference type="SAM" id="Phobius"/>
    </source>
</evidence>
<keyword evidence="5" id="KW-1185">Reference proteome</keyword>
<comment type="caution">
    <text evidence="4">The sequence shown here is derived from an EMBL/GenBank/DDBJ whole genome shotgun (WGS) entry which is preliminary data.</text>
</comment>
<dbReference type="PANTHER" id="PTHR34959">
    <property type="entry name" value="PROTEIN LAZY 1"/>
    <property type="match status" value="1"/>
</dbReference>
<feature type="region of interest" description="Disordered" evidence="2">
    <location>
        <begin position="304"/>
        <end position="344"/>
    </location>
</feature>
<keyword evidence="1" id="KW-0175">Coiled coil</keyword>
<feature type="transmembrane region" description="Helical" evidence="3">
    <location>
        <begin position="14"/>
        <end position="33"/>
    </location>
</feature>
<protein>
    <submittedName>
        <fullName evidence="4">Uncharacterized protein</fullName>
    </submittedName>
</protein>
<keyword evidence="3" id="KW-0812">Transmembrane</keyword>
<proteinExistence type="predicted"/>
<dbReference type="GO" id="GO:0009630">
    <property type="term" value="P:gravitropism"/>
    <property type="evidence" value="ECO:0007669"/>
    <property type="project" value="InterPro"/>
</dbReference>
<keyword evidence="3" id="KW-0472">Membrane</keyword>
<keyword evidence="3" id="KW-1133">Transmembrane helix</keyword>
<accession>A0A834LFL0</accession>
<evidence type="ECO:0000256" key="1">
    <source>
        <dbReference type="SAM" id="Coils"/>
    </source>
</evidence>
<gene>
    <name evidence="4" type="ORF">RHSIM_Rhsim08G0041700</name>
</gene>
<dbReference type="InterPro" id="IPR038928">
    <property type="entry name" value="LAZY1"/>
</dbReference>
<dbReference type="PANTHER" id="PTHR34959:SF4">
    <property type="entry name" value="PROTEIN LAZY 1"/>
    <property type="match status" value="1"/>
</dbReference>
<dbReference type="OrthoDB" id="780166at2759"/>
<feature type="region of interest" description="Disordered" evidence="2">
    <location>
        <begin position="268"/>
        <end position="292"/>
    </location>
</feature>
<dbReference type="EMBL" id="WJXA01000008">
    <property type="protein sequence ID" value="KAF7134215.1"/>
    <property type="molecule type" value="Genomic_DNA"/>
</dbReference>
<evidence type="ECO:0000313" key="5">
    <source>
        <dbReference type="Proteomes" id="UP000626092"/>
    </source>
</evidence>
<evidence type="ECO:0000313" key="4">
    <source>
        <dbReference type="EMBL" id="KAF7134215.1"/>
    </source>
</evidence>
<dbReference type="GO" id="GO:2000012">
    <property type="term" value="P:regulation of auxin polar transport"/>
    <property type="evidence" value="ECO:0007669"/>
    <property type="project" value="InterPro"/>
</dbReference>
<name>A0A834LFL0_RHOSS</name>
<reference evidence="4" key="1">
    <citation type="submission" date="2019-11" db="EMBL/GenBank/DDBJ databases">
        <authorList>
            <person name="Liu Y."/>
            <person name="Hou J."/>
            <person name="Li T.-Q."/>
            <person name="Guan C.-H."/>
            <person name="Wu X."/>
            <person name="Wu H.-Z."/>
            <person name="Ling F."/>
            <person name="Zhang R."/>
            <person name="Shi X.-G."/>
            <person name="Ren J.-P."/>
            <person name="Chen E.-F."/>
            <person name="Sun J.-M."/>
        </authorList>
    </citation>
    <scope>NUCLEOTIDE SEQUENCE</scope>
    <source>
        <strain evidence="4">Adult_tree_wgs_1</strain>
        <tissue evidence="4">Leaves</tissue>
    </source>
</reference>